<feature type="compositionally biased region" description="Basic and acidic residues" evidence="6">
    <location>
        <begin position="35"/>
        <end position="53"/>
    </location>
</feature>
<reference evidence="8 9" key="1">
    <citation type="submission" date="2016-09" db="EMBL/GenBank/DDBJ databases">
        <title>The draft genome of Dichanthelium oligosanthes: A C3 panicoid grass species.</title>
        <authorList>
            <person name="Studer A.J."/>
            <person name="Schnable J.C."/>
            <person name="Brutnell T.P."/>
        </authorList>
    </citation>
    <scope>NUCLEOTIDE SEQUENCE [LARGE SCALE GENOMIC DNA]</scope>
    <source>
        <strain evidence="9">cv. Kellogg 1175</strain>
        <tissue evidence="8">Leaf</tissue>
    </source>
</reference>
<comment type="subcellular location">
    <subcellularLocation>
        <location evidence="1">Nucleus</location>
    </subcellularLocation>
</comment>
<feature type="non-terminal residue" evidence="8">
    <location>
        <position position="1"/>
    </location>
</feature>
<evidence type="ECO:0000256" key="1">
    <source>
        <dbReference type="ARBA" id="ARBA00004123"/>
    </source>
</evidence>
<dbReference type="Proteomes" id="UP000095767">
    <property type="component" value="Unassembled WGS sequence"/>
</dbReference>
<evidence type="ECO:0000313" key="9">
    <source>
        <dbReference type="Proteomes" id="UP000095767"/>
    </source>
</evidence>
<dbReference type="STRING" id="888268.A0A1E5V2W0"/>
<protein>
    <recommendedName>
        <fullName evidence="7">AP2/ERF domain-containing protein</fullName>
    </recommendedName>
</protein>
<dbReference type="InterPro" id="IPR016177">
    <property type="entry name" value="DNA-bd_dom_sf"/>
</dbReference>
<dbReference type="SMART" id="SM00380">
    <property type="entry name" value="AP2"/>
    <property type="match status" value="1"/>
</dbReference>
<dbReference type="PROSITE" id="PS51032">
    <property type="entry name" value="AP2_ERF"/>
    <property type="match status" value="1"/>
</dbReference>
<keyword evidence="2" id="KW-0805">Transcription regulation</keyword>
<dbReference type="CDD" id="cd00018">
    <property type="entry name" value="AP2"/>
    <property type="match status" value="1"/>
</dbReference>
<evidence type="ECO:0000256" key="2">
    <source>
        <dbReference type="ARBA" id="ARBA00023015"/>
    </source>
</evidence>
<keyword evidence="4" id="KW-0804">Transcription</keyword>
<dbReference type="AlphaFoldDB" id="A0A1E5V2W0"/>
<evidence type="ECO:0000313" key="8">
    <source>
        <dbReference type="EMBL" id="OEL19384.1"/>
    </source>
</evidence>
<evidence type="ECO:0000256" key="5">
    <source>
        <dbReference type="ARBA" id="ARBA00023242"/>
    </source>
</evidence>
<feature type="compositionally biased region" description="Gly residues" evidence="6">
    <location>
        <begin position="150"/>
        <end position="160"/>
    </location>
</feature>
<dbReference type="GO" id="GO:0003700">
    <property type="term" value="F:DNA-binding transcription factor activity"/>
    <property type="evidence" value="ECO:0007669"/>
    <property type="project" value="InterPro"/>
</dbReference>
<dbReference type="GO" id="GO:0005634">
    <property type="term" value="C:nucleus"/>
    <property type="evidence" value="ECO:0007669"/>
    <property type="project" value="UniProtKB-SubCell"/>
</dbReference>
<accession>A0A1E5V2W0</accession>
<dbReference type="InterPro" id="IPR001471">
    <property type="entry name" value="AP2/ERF_dom"/>
</dbReference>
<evidence type="ECO:0000256" key="4">
    <source>
        <dbReference type="ARBA" id="ARBA00023163"/>
    </source>
</evidence>
<dbReference type="GO" id="GO:0003677">
    <property type="term" value="F:DNA binding"/>
    <property type="evidence" value="ECO:0007669"/>
    <property type="project" value="UniProtKB-KW"/>
</dbReference>
<keyword evidence="5" id="KW-0539">Nucleus</keyword>
<evidence type="ECO:0000256" key="6">
    <source>
        <dbReference type="SAM" id="MobiDB-lite"/>
    </source>
</evidence>
<dbReference type="PANTHER" id="PTHR31677:SF231">
    <property type="entry name" value="ETHYLENE-RESPONSIVE TRANSCRIPTION FACTOR 4"/>
    <property type="match status" value="1"/>
</dbReference>
<dbReference type="Gene3D" id="3.30.730.10">
    <property type="entry name" value="AP2/ERF domain"/>
    <property type="match status" value="1"/>
</dbReference>
<evidence type="ECO:0000256" key="3">
    <source>
        <dbReference type="ARBA" id="ARBA00023125"/>
    </source>
</evidence>
<dbReference type="InterPro" id="IPR036955">
    <property type="entry name" value="AP2/ERF_dom_sf"/>
</dbReference>
<dbReference type="EMBL" id="LWDX02053831">
    <property type="protein sequence ID" value="OEL19384.1"/>
    <property type="molecule type" value="Genomic_DNA"/>
</dbReference>
<feature type="region of interest" description="Disordered" evidence="6">
    <location>
        <begin position="1"/>
        <end position="80"/>
    </location>
</feature>
<name>A0A1E5V2W0_9POAL</name>
<feature type="compositionally biased region" description="Gly residues" evidence="6">
    <location>
        <begin position="54"/>
        <end position="64"/>
    </location>
</feature>
<keyword evidence="9" id="KW-1185">Reference proteome</keyword>
<dbReference type="PANTHER" id="PTHR31677">
    <property type="entry name" value="AP2 DOMAIN CLASS TRANSCRIPTION FACTOR"/>
    <property type="match status" value="1"/>
</dbReference>
<dbReference type="SUPFAM" id="SSF54171">
    <property type="entry name" value="DNA-binding domain"/>
    <property type="match status" value="1"/>
</dbReference>
<keyword evidence="3" id="KW-0238">DNA-binding</keyword>
<feature type="region of interest" description="Disordered" evidence="6">
    <location>
        <begin position="149"/>
        <end position="175"/>
    </location>
</feature>
<organism evidence="8 9">
    <name type="scientific">Dichanthelium oligosanthes</name>
    <dbReference type="NCBI Taxonomy" id="888268"/>
    <lineage>
        <taxon>Eukaryota</taxon>
        <taxon>Viridiplantae</taxon>
        <taxon>Streptophyta</taxon>
        <taxon>Embryophyta</taxon>
        <taxon>Tracheophyta</taxon>
        <taxon>Spermatophyta</taxon>
        <taxon>Magnoliopsida</taxon>
        <taxon>Liliopsida</taxon>
        <taxon>Poales</taxon>
        <taxon>Poaceae</taxon>
        <taxon>PACMAD clade</taxon>
        <taxon>Panicoideae</taxon>
        <taxon>Panicodae</taxon>
        <taxon>Paniceae</taxon>
        <taxon>Dichantheliinae</taxon>
        <taxon>Dichanthelium</taxon>
    </lineage>
</organism>
<comment type="caution">
    <text evidence="8">The sequence shown here is derived from an EMBL/GenBank/DDBJ whole genome shotgun (WGS) entry which is preliminary data.</text>
</comment>
<proteinExistence type="predicted"/>
<sequence length="175" mass="18255">LASPPWSHWTDGHNTVHHPIPIQRGRGRRGGGGGGKHEVQPRAPPDRRGREGGRGSSDGGGDAGQGRAVAEIRDPPRGRRVWLGTFNTAEEAAAAYDTACLRIRGPSASTNLPPPPSACCLATSSSPNPRQRARRWRWNARGEAAVAGRAGLGRGGGGAWPRGAERRWGGMGGGG</sequence>
<feature type="domain" description="AP2/ERF" evidence="7">
    <location>
        <begin position="52"/>
        <end position="113"/>
    </location>
</feature>
<evidence type="ECO:0000259" key="7">
    <source>
        <dbReference type="PROSITE" id="PS51032"/>
    </source>
</evidence>
<gene>
    <name evidence="8" type="ORF">BAE44_0019596</name>
</gene>